<accession>A0A485L3P8</accession>
<keyword evidence="3 4" id="KW-0041">Annexin</keyword>
<gene>
    <name evidence="6" type="primary">Aste57867_15256</name>
    <name evidence="5" type="ORF">As57867_015200</name>
    <name evidence="6" type="ORF">ASTE57867_15256</name>
</gene>
<name>A0A485L3P8_9STRA</name>
<keyword evidence="4" id="KW-0106">Calcium</keyword>
<dbReference type="SUPFAM" id="SSF47874">
    <property type="entry name" value="Annexin"/>
    <property type="match status" value="1"/>
</dbReference>
<reference evidence="6 7" key="1">
    <citation type="submission" date="2019-03" db="EMBL/GenBank/DDBJ databases">
        <authorList>
            <person name="Gaulin E."/>
            <person name="Dumas B."/>
        </authorList>
    </citation>
    <scope>NUCLEOTIDE SEQUENCE [LARGE SCALE GENOMIC DNA]</scope>
    <source>
        <strain evidence="6">CBS 568.67</strain>
    </source>
</reference>
<organism evidence="6 7">
    <name type="scientific">Aphanomyces stellatus</name>
    <dbReference type="NCBI Taxonomy" id="120398"/>
    <lineage>
        <taxon>Eukaryota</taxon>
        <taxon>Sar</taxon>
        <taxon>Stramenopiles</taxon>
        <taxon>Oomycota</taxon>
        <taxon>Saprolegniomycetes</taxon>
        <taxon>Saprolegniales</taxon>
        <taxon>Verrucalvaceae</taxon>
        <taxon>Aphanomyces</taxon>
    </lineage>
</organism>
<dbReference type="PANTHER" id="PTHR10502">
    <property type="entry name" value="ANNEXIN"/>
    <property type="match status" value="1"/>
</dbReference>
<dbReference type="InterPro" id="IPR037104">
    <property type="entry name" value="Annexin_sf"/>
</dbReference>
<evidence type="ECO:0000313" key="7">
    <source>
        <dbReference type="Proteomes" id="UP000332933"/>
    </source>
</evidence>
<evidence type="ECO:0000313" key="6">
    <source>
        <dbReference type="EMBL" id="VFT92065.1"/>
    </source>
</evidence>
<dbReference type="InterPro" id="IPR001464">
    <property type="entry name" value="Annexin"/>
</dbReference>
<dbReference type="PROSITE" id="PS00223">
    <property type="entry name" value="ANNEXIN_1"/>
    <property type="match status" value="1"/>
</dbReference>
<comment type="domain">
    <text evidence="4">A pair of annexin repeats may form one binding site for calcium and phospholipid.</text>
</comment>
<dbReference type="AlphaFoldDB" id="A0A485L3P8"/>
<comment type="similarity">
    <text evidence="1 4">Belongs to the annexin family.</text>
</comment>
<dbReference type="EMBL" id="VJMH01005642">
    <property type="protein sequence ID" value="KAF0693817.1"/>
    <property type="molecule type" value="Genomic_DNA"/>
</dbReference>
<keyword evidence="7" id="KW-1185">Reference proteome</keyword>
<dbReference type="Proteomes" id="UP000332933">
    <property type="component" value="Unassembled WGS sequence"/>
</dbReference>
<dbReference type="SMART" id="SM00335">
    <property type="entry name" value="ANX"/>
    <property type="match status" value="4"/>
</dbReference>
<dbReference type="GO" id="GO:0005544">
    <property type="term" value="F:calcium-dependent phospholipid binding"/>
    <property type="evidence" value="ECO:0007669"/>
    <property type="project" value="UniProtKB-KW"/>
</dbReference>
<dbReference type="GO" id="GO:0005509">
    <property type="term" value="F:calcium ion binding"/>
    <property type="evidence" value="ECO:0007669"/>
    <property type="project" value="InterPro"/>
</dbReference>
<dbReference type="EMBL" id="CAADRA010005663">
    <property type="protein sequence ID" value="VFT92065.1"/>
    <property type="molecule type" value="Genomic_DNA"/>
</dbReference>
<proteinExistence type="inferred from homology"/>
<dbReference type="PANTHER" id="PTHR10502:SF102">
    <property type="entry name" value="ANNEXIN B11"/>
    <property type="match status" value="1"/>
</dbReference>
<sequence length="328" mass="36532">MQVYSQASRDADKGATIQHASPVIDNFCHEIKAACAGFGTDEARLNNVLGARSVQERYLIAMRYPEIHGKQLVDEITSETSGDYGKLLQLLAQPLEYAEAQLVRDATKGMGTNENLLYPVFGGRTPEELAILKKAFFKKYQNDLVVVVADDIGGDLKKHYLAVLNAMTQNYDPAIHNQQKAEEIAEILYKAGEGKWGTDESAFCNTLMSIPPQFLRQVDAAYVAKHNNKLRRAIEKEFTGHTETAMLYHVDMILNPIETIVDQFEKTMKGMGTDEYGLAAALVRYQSLLPQVAPAYKAKYGQSLRDRIYGETGGDLRKLMIIIIESSA</sequence>
<evidence type="ECO:0000313" key="5">
    <source>
        <dbReference type="EMBL" id="KAF0693817.1"/>
    </source>
</evidence>
<dbReference type="Pfam" id="PF00191">
    <property type="entry name" value="Annexin"/>
    <property type="match status" value="4"/>
</dbReference>
<keyword evidence="4" id="KW-0111">Calcium/phospholipid-binding</keyword>
<dbReference type="OrthoDB" id="37886at2759"/>
<evidence type="ECO:0000256" key="3">
    <source>
        <dbReference type="ARBA" id="ARBA00023216"/>
    </source>
</evidence>
<reference evidence="5" key="2">
    <citation type="submission" date="2019-06" db="EMBL/GenBank/DDBJ databases">
        <title>Genomics analysis of Aphanomyces spp. identifies a new class of oomycete effector associated with host adaptation.</title>
        <authorList>
            <person name="Gaulin E."/>
        </authorList>
    </citation>
    <scope>NUCLEOTIDE SEQUENCE</scope>
    <source>
        <strain evidence="5">CBS 578.67</strain>
    </source>
</reference>
<dbReference type="GO" id="GO:0005886">
    <property type="term" value="C:plasma membrane"/>
    <property type="evidence" value="ECO:0007669"/>
    <property type="project" value="TreeGrafter"/>
</dbReference>
<protein>
    <recommendedName>
        <fullName evidence="4">Annexin</fullName>
    </recommendedName>
</protein>
<evidence type="ECO:0000256" key="4">
    <source>
        <dbReference type="RuleBase" id="RU003540"/>
    </source>
</evidence>
<keyword evidence="2 4" id="KW-0677">Repeat</keyword>
<dbReference type="InterPro" id="IPR018502">
    <property type="entry name" value="Annexin_repeat"/>
</dbReference>
<dbReference type="PROSITE" id="PS51897">
    <property type="entry name" value="ANNEXIN_2"/>
    <property type="match status" value="3"/>
</dbReference>
<dbReference type="Gene3D" id="1.10.220.10">
    <property type="entry name" value="Annexin"/>
    <property type="match status" value="4"/>
</dbReference>
<dbReference type="InterPro" id="IPR018252">
    <property type="entry name" value="Annexin_repeat_CS"/>
</dbReference>
<dbReference type="GO" id="GO:0005737">
    <property type="term" value="C:cytoplasm"/>
    <property type="evidence" value="ECO:0007669"/>
    <property type="project" value="TreeGrafter"/>
</dbReference>
<dbReference type="PRINTS" id="PR00196">
    <property type="entry name" value="ANNEXIN"/>
</dbReference>
<evidence type="ECO:0000256" key="1">
    <source>
        <dbReference type="ARBA" id="ARBA00007831"/>
    </source>
</evidence>
<evidence type="ECO:0000256" key="2">
    <source>
        <dbReference type="ARBA" id="ARBA00022737"/>
    </source>
</evidence>
<dbReference type="GO" id="GO:0001786">
    <property type="term" value="F:phosphatidylserine binding"/>
    <property type="evidence" value="ECO:0007669"/>
    <property type="project" value="TreeGrafter"/>
</dbReference>